<name>A0ABN6F221_9BACT</name>
<sequence length="226" mass="25490">MPDEIRVVKPGNKKGEVMTEAGNVLAVPGNWELLLPGDAALTRRVKKAGPYWQMQEKKGRKLFSRGIWAPASTIRSIRADLDTERENPAYKKKLAAGRARREKEQVAYVEDFSGAVLAFLCFHPRHGELAESMAKAVTRHASPVGSGTVARTKRIPLPERAEAAVIAWMRHHTTNYDNLRILRIKGERRRVRRKLAQESVALLGRYRRGEEMADCPLKRALTEMQG</sequence>
<dbReference type="RefSeq" id="WP_236892863.1">
    <property type="nucleotide sequence ID" value="NZ_AP024488.1"/>
</dbReference>
<proteinExistence type="predicted"/>
<evidence type="ECO:0000313" key="3">
    <source>
        <dbReference type="Proteomes" id="UP001320148"/>
    </source>
</evidence>
<feature type="domain" description="DUF2293" evidence="1">
    <location>
        <begin position="123"/>
        <end position="207"/>
    </location>
</feature>
<accession>A0ABN6F221</accession>
<dbReference type="Proteomes" id="UP001320148">
    <property type="component" value="Chromosome"/>
</dbReference>
<keyword evidence="3" id="KW-1185">Reference proteome</keyword>
<protein>
    <recommendedName>
        <fullName evidence="1">DUF2293 domain-containing protein</fullName>
    </recommendedName>
</protein>
<dbReference type="InterPro" id="IPR018744">
    <property type="entry name" value="DUF2293"/>
</dbReference>
<dbReference type="Pfam" id="PF10056">
    <property type="entry name" value="DUF2293"/>
    <property type="match status" value="1"/>
</dbReference>
<evidence type="ECO:0000313" key="2">
    <source>
        <dbReference type="EMBL" id="BCS96559.1"/>
    </source>
</evidence>
<organism evidence="2 3">
    <name type="scientific">Desulfoluna limicola</name>
    <dbReference type="NCBI Taxonomy" id="2810562"/>
    <lineage>
        <taxon>Bacteria</taxon>
        <taxon>Pseudomonadati</taxon>
        <taxon>Thermodesulfobacteriota</taxon>
        <taxon>Desulfobacteria</taxon>
        <taxon>Desulfobacterales</taxon>
        <taxon>Desulfolunaceae</taxon>
        <taxon>Desulfoluna</taxon>
    </lineage>
</organism>
<gene>
    <name evidence="2" type="ORF">DSLASN_21910</name>
</gene>
<reference evidence="2 3" key="1">
    <citation type="submission" date="2021-02" db="EMBL/GenBank/DDBJ databases">
        <title>Complete genome of Desulfoluna sp. strain ASN36.</title>
        <authorList>
            <person name="Takahashi A."/>
            <person name="Kojima H."/>
            <person name="Fukui M."/>
        </authorList>
    </citation>
    <scope>NUCLEOTIDE SEQUENCE [LARGE SCALE GENOMIC DNA]</scope>
    <source>
        <strain evidence="2 3">ASN36</strain>
    </source>
</reference>
<evidence type="ECO:0000259" key="1">
    <source>
        <dbReference type="Pfam" id="PF10056"/>
    </source>
</evidence>
<dbReference type="EMBL" id="AP024488">
    <property type="protein sequence ID" value="BCS96559.1"/>
    <property type="molecule type" value="Genomic_DNA"/>
</dbReference>